<organism evidence="3 4">
    <name type="scientific">Enterococcus sulfureus ATCC 49903</name>
    <dbReference type="NCBI Taxonomy" id="1140003"/>
    <lineage>
        <taxon>Bacteria</taxon>
        <taxon>Bacillati</taxon>
        <taxon>Bacillota</taxon>
        <taxon>Bacilli</taxon>
        <taxon>Lactobacillales</taxon>
        <taxon>Enterococcaceae</taxon>
        <taxon>Enterococcus</taxon>
    </lineage>
</organism>
<dbReference type="EMBL" id="ASWO01000001">
    <property type="protein sequence ID" value="EOT87533.1"/>
    <property type="molecule type" value="Genomic_DNA"/>
</dbReference>
<evidence type="ECO:0000256" key="2">
    <source>
        <dbReference type="SAM" id="Phobius"/>
    </source>
</evidence>
<dbReference type="eggNOG" id="ENOG502ZBX7">
    <property type="taxonomic scope" value="Bacteria"/>
</dbReference>
<evidence type="ECO:0000256" key="1">
    <source>
        <dbReference type="SAM" id="Coils"/>
    </source>
</evidence>
<evidence type="ECO:0000313" key="4">
    <source>
        <dbReference type="Proteomes" id="UP000015961"/>
    </source>
</evidence>
<evidence type="ECO:0000313" key="3">
    <source>
        <dbReference type="EMBL" id="EOT87533.1"/>
    </source>
</evidence>
<dbReference type="STRING" id="1140003.OMY_00596"/>
<sequence length="423" mass="47904">MVIMLVPMLVIIIGILLILLLRKDNKRENLTGQIEKATEHKLSKRDETKKEEFTINIEKLSQTYKLEEDKLIEVKDSQLLTRINMLIPGLINAGTATSNIVGALQTSGDTLYRAIIPDGATLANSSSLSGAKRGIFHGANGIKGHANLEAVDSSNGMMLSANSIAGVMAIASVIVGQYYMTQINNQLDGIQSSLDKILTIENNKYRSSIISLVTQIKVLTDFKMENIENEELRKSSIAKLILLESDCTKNLARANLEIDGIINAEVSNYEEYEKQVLDIQKWYDYQKILLKMLSTISELQYTLNLGVKTREQSEALYKIYADQSKELNNKLQSWHDNAIERLYIDISKSRREREGIDKVFHYIPGMINKELNYVEVSSELVQSIQNQKSNEDSQYMDHSDYYNQDVQLISKEGKVYYLPSNKI</sequence>
<proteinExistence type="predicted"/>
<keyword evidence="2" id="KW-0472">Membrane</keyword>
<keyword evidence="2" id="KW-0812">Transmembrane</keyword>
<comment type="caution">
    <text evidence="3">The sequence shown here is derived from an EMBL/GenBank/DDBJ whole genome shotgun (WGS) entry which is preliminary data.</text>
</comment>
<dbReference type="RefSeq" id="WP_016185087.1">
    <property type="nucleotide sequence ID" value="NZ_ASWO01000001.1"/>
</dbReference>
<dbReference type="AlphaFoldDB" id="S0LAQ7"/>
<feature type="coiled-coil region" evidence="1">
    <location>
        <begin position="50"/>
        <end position="77"/>
    </location>
</feature>
<protein>
    <submittedName>
        <fullName evidence="3">Uncharacterized protein</fullName>
    </submittedName>
</protein>
<dbReference type="PATRIC" id="fig|1140003.3.peg.590"/>
<accession>S0LAQ7</accession>
<feature type="transmembrane region" description="Helical" evidence="2">
    <location>
        <begin position="159"/>
        <end position="180"/>
    </location>
</feature>
<keyword evidence="4" id="KW-1185">Reference proteome</keyword>
<gene>
    <name evidence="3" type="ORF">I573_00589</name>
</gene>
<dbReference type="OrthoDB" id="2240431at2"/>
<reference evidence="3 4" key="1">
    <citation type="submission" date="2013-03" db="EMBL/GenBank/DDBJ databases">
        <title>The Genome Sequence of Enterococcus sulfureus ATCC_49903 (PacBio/Illumina hybrid assembly).</title>
        <authorList>
            <consortium name="The Broad Institute Genomics Platform"/>
            <consortium name="The Broad Institute Genome Sequencing Center for Infectious Disease"/>
            <person name="Earl A."/>
            <person name="Russ C."/>
            <person name="Gilmore M."/>
            <person name="Surin D."/>
            <person name="Walker B."/>
            <person name="Young S."/>
            <person name="Zeng Q."/>
            <person name="Gargeya S."/>
            <person name="Fitzgerald M."/>
            <person name="Haas B."/>
            <person name="Abouelleil A."/>
            <person name="Allen A.W."/>
            <person name="Alvarado L."/>
            <person name="Arachchi H.M."/>
            <person name="Berlin A.M."/>
            <person name="Chapman S.B."/>
            <person name="Gainer-Dewar J."/>
            <person name="Goldberg J."/>
            <person name="Griggs A."/>
            <person name="Gujja S."/>
            <person name="Hansen M."/>
            <person name="Howarth C."/>
            <person name="Imamovic A."/>
            <person name="Ireland A."/>
            <person name="Larimer J."/>
            <person name="McCowan C."/>
            <person name="Murphy C."/>
            <person name="Pearson M."/>
            <person name="Poon T.W."/>
            <person name="Priest M."/>
            <person name="Roberts A."/>
            <person name="Saif S."/>
            <person name="Shea T."/>
            <person name="Sisk P."/>
            <person name="Sykes S."/>
            <person name="Wortman J."/>
            <person name="Nusbaum C."/>
            <person name="Birren B."/>
        </authorList>
    </citation>
    <scope>NUCLEOTIDE SEQUENCE [LARGE SCALE GENOMIC DNA]</scope>
    <source>
        <strain evidence="3 4">ATCC 49903</strain>
    </source>
</reference>
<feature type="transmembrane region" description="Helical" evidence="2">
    <location>
        <begin position="6"/>
        <end position="22"/>
    </location>
</feature>
<dbReference type="Proteomes" id="UP000015961">
    <property type="component" value="Unassembled WGS sequence"/>
</dbReference>
<name>S0LAQ7_9ENTE</name>
<keyword evidence="2" id="KW-1133">Transmembrane helix</keyword>
<keyword evidence="1" id="KW-0175">Coiled coil</keyword>